<gene>
    <name evidence="1" type="ORF">NDU88_001934</name>
</gene>
<reference evidence="1" key="1">
    <citation type="journal article" date="2022" name="bioRxiv">
        <title>Sequencing and chromosome-scale assembly of the giantPleurodeles waltlgenome.</title>
        <authorList>
            <person name="Brown T."/>
            <person name="Elewa A."/>
            <person name="Iarovenko S."/>
            <person name="Subramanian E."/>
            <person name="Araus A.J."/>
            <person name="Petzold A."/>
            <person name="Susuki M."/>
            <person name="Suzuki K.-i.T."/>
            <person name="Hayashi T."/>
            <person name="Toyoda A."/>
            <person name="Oliveira C."/>
            <person name="Osipova E."/>
            <person name="Leigh N.D."/>
            <person name="Simon A."/>
            <person name="Yun M.H."/>
        </authorList>
    </citation>
    <scope>NUCLEOTIDE SEQUENCE</scope>
    <source>
        <strain evidence="1">20211129_DDA</strain>
        <tissue evidence="1">Liver</tissue>
    </source>
</reference>
<dbReference type="AlphaFoldDB" id="A0AAV7M0Q2"/>
<name>A0AAV7M0Q2_PLEWA</name>
<dbReference type="Proteomes" id="UP001066276">
    <property type="component" value="Chromosome 10"/>
</dbReference>
<organism evidence="1 2">
    <name type="scientific">Pleurodeles waltl</name>
    <name type="common">Iberian ribbed newt</name>
    <dbReference type="NCBI Taxonomy" id="8319"/>
    <lineage>
        <taxon>Eukaryota</taxon>
        <taxon>Metazoa</taxon>
        <taxon>Chordata</taxon>
        <taxon>Craniata</taxon>
        <taxon>Vertebrata</taxon>
        <taxon>Euteleostomi</taxon>
        <taxon>Amphibia</taxon>
        <taxon>Batrachia</taxon>
        <taxon>Caudata</taxon>
        <taxon>Salamandroidea</taxon>
        <taxon>Salamandridae</taxon>
        <taxon>Pleurodelinae</taxon>
        <taxon>Pleurodeles</taxon>
    </lineage>
</organism>
<proteinExistence type="predicted"/>
<protein>
    <submittedName>
        <fullName evidence="1">Uncharacterized protein</fullName>
    </submittedName>
</protein>
<comment type="caution">
    <text evidence="1">The sequence shown here is derived from an EMBL/GenBank/DDBJ whole genome shotgun (WGS) entry which is preliminary data.</text>
</comment>
<keyword evidence="2" id="KW-1185">Reference proteome</keyword>
<accession>A0AAV7M0Q2</accession>
<dbReference type="EMBL" id="JANPWB010000014">
    <property type="protein sequence ID" value="KAJ1096803.1"/>
    <property type="molecule type" value="Genomic_DNA"/>
</dbReference>
<evidence type="ECO:0000313" key="1">
    <source>
        <dbReference type="EMBL" id="KAJ1096803.1"/>
    </source>
</evidence>
<sequence>MDLASACTLPDPGDEIRAQFIQGCHSTKLREHILQIPGMSMADMLTMGRSKELSRVRAAHMESALQKAVKTEPINAITAGAAAKKRDKSKSSSTNRTCYFGGCTRVNCGGGGVRKVPSVDVDEPSVQVWSRSESPVPSGATLIVEEGGNEEHLPNSVPSGGATSANVSRKGLEKYDLRPCPRATLKLRDYVLK</sequence>
<evidence type="ECO:0000313" key="2">
    <source>
        <dbReference type="Proteomes" id="UP001066276"/>
    </source>
</evidence>